<feature type="compositionally biased region" description="Basic and acidic residues" evidence="1">
    <location>
        <begin position="23"/>
        <end position="32"/>
    </location>
</feature>
<organism evidence="2 3">
    <name type="scientific">Cuscuta epithymum</name>
    <dbReference type="NCBI Taxonomy" id="186058"/>
    <lineage>
        <taxon>Eukaryota</taxon>
        <taxon>Viridiplantae</taxon>
        <taxon>Streptophyta</taxon>
        <taxon>Embryophyta</taxon>
        <taxon>Tracheophyta</taxon>
        <taxon>Spermatophyta</taxon>
        <taxon>Magnoliopsida</taxon>
        <taxon>eudicotyledons</taxon>
        <taxon>Gunneridae</taxon>
        <taxon>Pentapetalae</taxon>
        <taxon>asterids</taxon>
        <taxon>lamiids</taxon>
        <taxon>Solanales</taxon>
        <taxon>Convolvulaceae</taxon>
        <taxon>Cuscuteae</taxon>
        <taxon>Cuscuta</taxon>
        <taxon>Cuscuta subgen. Cuscuta</taxon>
    </lineage>
</organism>
<feature type="region of interest" description="Disordered" evidence="1">
    <location>
        <begin position="1"/>
        <end position="32"/>
    </location>
</feature>
<evidence type="ECO:0000313" key="3">
    <source>
        <dbReference type="Proteomes" id="UP001152523"/>
    </source>
</evidence>
<dbReference type="AlphaFoldDB" id="A0AAV0DI73"/>
<evidence type="ECO:0000313" key="2">
    <source>
        <dbReference type="EMBL" id="CAH9098938.1"/>
    </source>
</evidence>
<evidence type="ECO:0000256" key="1">
    <source>
        <dbReference type="SAM" id="MobiDB-lite"/>
    </source>
</evidence>
<comment type="caution">
    <text evidence="2">The sequence shown here is derived from an EMBL/GenBank/DDBJ whole genome shotgun (WGS) entry which is preliminary data.</text>
</comment>
<protein>
    <submittedName>
        <fullName evidence="2">Uncharacterized protein</fullName>
    </submittedName>
</protein>
<feature type="non-terminal residue" evidence="2">
    <location>
        <position position="80"/>
    </location>
</feature>
<dbReference type="EMBL" id="CAMAPF010000103">
    <property type="protein sequence ID" value="CAH9098938.1"/>
    <property type="molecule type" value="Genomic_DNA"/>
</dbReference>
<reference evidence="2" key="1">
    <citation type="submission" date="2022-07" db="EMBL/GenBank/DDBJ databases">
        <authorList>
            <person name="Macas J."/>
            <person name="Novak P."/>
            <person name="Neumann P."/>
        </authorList>
    </citation>
    <scope>NUCLEOTIDE SEQUENCE</scope>
</reference>
<sequence length="80" mass="8993">MGMGFLAPDLLNKGSFKRSHSPSTRDDECITKEEAKKLRAEIKEFRQMFQMHGSTMGAATMFPPQMFGYGQPTPGFQQGF</sequence>
<gene>
    <name evidence="2" type="ORF">CEPIT_LOCUS14641</name>
</gene>
<keyword evidence="3" id="KW-1185">Reference proteome</keyword>
<proteinExistence type="predicted"/>
<name>A0AAV0DI73_9ASTE</name>
<accession>A0AAV0DI73</accession>
<dbReference type="Proteomes" id="UP001152523">
    <property type="component" value="Unassembled WGS sequence"/>
</dbReference>